<dbReference type="PANTHER" id="PTHR23513:SF11">
    <property type="entry name" value="STAPHYLOFERRIN A TRANSPORTER"/>
    <property type="match status" value="1"/>
</dbReference>
<sequence>MALAGIDAAGTAPVVAPRHGFVTFCVGSGVFAAGAAAQRTAIGWLAWDLTQSVAGVGAFVLVDLLATLWVAPLAGAVTDRTQPYRLLLRTGGGSCLLALVLCALTVQEARNLYLIWGIVLLDASLRGLGQPAQMLAPGMLSAPGRLSRAVATSGISMALSLSIGPALAGLCMHYLDSVALVFALNAVSFLGLFVVLRKLRPWLDQRPPARALNFWQDMQEGFGYALRTRPIRQVLLMALLFSLLARPFGELLPAFVGDVFHGGPGLLSALMVAKGLGAVLGAVLMLRAHDTAQLFRSLCVASLGIVLALLVFVAARESTVILAVIALAGLFHVTCNICMQSLCQLHSAPPLRGRVMALYGLVFRVAPTAGAFAIAQWAWLVPLGRLIGSLAVGYALLVLGVWLLEKKKTDLV</sequence>
<evidence type="ECO:0000313" key="8">
    <source>
        <dbReference type="EMBL" id="RMX05857.1"/>
    </source>
</evidence>
<dbReference type="CDD" id="cd06173">
    <property type="entry name" value="MFS_MefA_like"/>
    <property type="match status" value="1"/>
</dbReference>
<gene>
    <name evidence="8" type="ORF">D8I35_11940</name>
</gene>
<comment type="caution">
    <text evidence="8">The sequence shown here is derived from an EMBL/GenBank/DDBJ whole genome shotgun (WGS) entry which is preliminary data.</text>
</comment>
<feature type="transmembrane region" description="Helical" evidence="7">
    <location>
        <begin position="149"/>
        <end position="168"/>
    </location>
</feature>
<protein>
    <submittedName>
        <fullName evidence="8">MFS transporter</fullName>
    </submittedName>
</protein>
<keyword evidence="5 7" id="KW-1133">Transmembrane helix</keyword>
<evidence type="ECO:0000313" key="9">
    <source>
        <dbReference type="Proteomes" id="UP000278006"/>
    </source>
</evidence>
<keyword evidence="2" id="KW-0813">Transport</keyword>
<feature type="transmembrane region" description="Helical" evidence="7">
    <location>
        <begin position="267"/>
        <end position="286"/>
    </location>
</feature>
<dbReference type="GO" id="GO:0005886">
    <property type="term" value="C:plasma membrane"/>
    <property type="evidence" value="ECO:0007669"/>
    <property type="project" value="UniProtKB-SubCell"/>
</dbReference>
<dbReference type="InterPro" id="IPR036259">
    <property type="entry name" value="MFS_trans_sf"/>
</dbReference>
<evidence type="ECO:0000256" key="3">
    <source>
        <dbReference type="ARBA" id="ARBA00022475"/>
    </source>
</evidence>
<dbReference type="Gene3D" id="1.20.1250.20">
    <property type="entry name" value="MFS general substrate transporter like domains"/>
    <property type="match status" value="1"/>
</dbReference>
<evidence type="ECO:0000256" key="7">
    <source>
        <dbReference type="SAM" id="Phobius"/>
    </source>
</evidence>
<feature type="transmembrane region" description="Helical" evidence="7">
    <location>
        <begin position="355"/>
        <end position="380"/>
    </location>
</feature>
<dbReference type="EMBL" id="RDQO01000003">
    <property type="protein sequence ID" value="RMX05857.1"/>
    <property type="molecule type" value="Genomic_DNA"/>
</dbReference>
<feature type="transmembrane region" description="Helical" evidence="7">
    <location>
        <begin position="53"/>
        <end position="74"/>
    </location>
</feature>
<organism evidence="8 9">
    <name type="scientific">Corticibacter populi</name>
    <dbReference type="NCBI Taxonomy" id="1550736"/>
    <lineage>
        <taxon>Bacteria</taxon>
        <taxon>Pseudomonadati</taxon>
        <taxon>Pseudomonadota</taxon>
        <taxon>Betaproteobacteria</taxon>
        <taxon>Burkholderiales</taxon>
        <taxon>Comamonadaceae</taxon>
        <taxon>Corticibacter</taxon>
    </lineage>
</organism>
<evidence type="ECO:0000256" key="5">
    <source>
        <dbReference type="ARBA" id="ARBA00022989"/>
    </source>
</evidence>
<feature type="transmembrane region" description="Helical" evidence="7">
    <location>
        <begin position="21"/>
        <end position="47"/>
    </location>
</feature>
<name>A0A3M6QS53_9BURK</name>
<evidence type="ECO:0000256" key="6">
    <source>
        <dbReference type="ARBA" id="ARBA00023136"/>
    </source>
</evidence>
<keyword evidence="6 7" id="KW-0472">Membrane</keyword>
<keyword evidence="3" id="KW-1003">Cell membrane</keyword>
<feature type="transmembrane region" description="Helical" evidence="7">
    <location>
        <begin position="234"/>
        <end position="255"/>
    </location>
</feature>
<dbReference type="PANTHER" id="PTHR23513">
    <property type="entry name" value="INTEGRAL MEMBRANE EFFLUX PROTEIN-RELATED"/>
    <property type="match status" value="1"/>
</dbReference>
<feature type="transmembrane region" description="Helical" evidence="7">
    <location>
        <begin position="321"/>
        <end position="343"/>
    </location>
</feature>
<proteinExistence type="predicted"/>
<accession>A0A3M6QS53</accession>
<feature type="transmembrane region" description="Helical" evidence="7">
    <location>
        <begin position="174"/>
        <end position="196"/>
    </location>
</feature>
<feature type="transmembrane region" description="Helical" evidence="7">
    <location>
        <begin position="298"/>
        <end position="315"/>
    </location>
</feature>
<comment type="subcellular location">
    <subcellularLocation>
        <location evidence="1">Cell membrane</location>
        <topology evidence="1">Multi-pass membrane protein</topology>
    </subcellularLocation>
</comment>
<feature type="transmembrane region" description="Helical" evidence="7">
    <location>
        <begin position="386"/>
        <end position="404"/>
    </location>
</feature>
<dbReference type="AlphaFoldDB" id="A0A3M6QS53"/>
<feature type="transmembrane region" description="Helical" evidence="7">
    <location>
        <begin position="112"/>
        <end position="129"/>
    </location>
</feature>
<dbReference type="Proteomes" id="UP000278006">
    <property type="component" value="Unassembled WGS sequence"/>
</dbReference>
<reference evidence="8 9" key="1">
    <citation type="submission" date="2018-10" db="EMBL/GenBank/DDBJ databases">
        <title>Draft genome of Cortibacter populi DSM10536.</title>
        <authorList>
            <person name="Bernier A.-M."/>
            <person name="Bernard K."/>
        </authorList>
    </citation>
    <scope>NUCLEOTIDE SEQUENCE [LARGE SCALE GENOMIC DNA]</scope>
    <source>
        <strain evidence="8 9">DSM 105136</strain>
    </source>
</reference>
<dbReference type="InterPro" id="IPR010290">
    <property type="entry name" value="TM_effector"/>
</dbReference>
<feature type="transmembrane region" description="Helical" evidence="7">
    <location>
        <begin position="86"/>
        <end position="106"/>
    </location>
</feature>
<evidence type="ECO:0000256" key="2">
    <source>
        <dbReference type="ARBA" id="ARBA00022448"/>
    </source>
</evidence>
<keyword evidence="4 7" id="KW-0812">Transmembrane</keyword>
<keyword evidence="9" id="KW-1185">Reference proteome</keyword>
<dbReference type="SUPFAM" id="SSF103473">
    <property type="entry name" value="MFS general substrate transporter"/>
    <property type="match status" value="1"/>
</dbReference>
<dbReference type="RefSeq" id="WP_122229524.1">
    <property type="nucleotide sequence ID" value="NZ_RDQO01000003.1"/>
</dbReference>
<evidence type="ECO:0000256" key="1">
    <source>
        <dbReference type="ARBA" id="ARBA00004651"/>
    </source>
</evidence>
<dbReference type="Pfam" id="PF05977">
    <property type="entry name" value="MFS_3"/>
    <property type="match status" value="1"/>
</dbReference>
<evidence type="ECO:0000256" key="4">
    <source>
        <dbReference type="ARBA" id="ARBA00022692"/>
    </source>
</evidence>